<dbReference type="Proteomes" id="UP001515500">
    <property type="component" value="Chromosome 17"/>
</dbReference>
<sequence length="286" mass="32328">MATNENAVSLSQPVVPIFTRESYFRWSLRMKTLFCSHELWELVEERLPGVEDETRKREAAKKDAKALCLIQEAVDEPILDLIAEAGTAHEAWEMIKTKFQGSSKVVAVRKQTLRQKFEMLHMQEGELIKEYLSRVVTIVNQIKAIGHKLTEEEVVGKVLRSLSSRWDYVAVAIEEAKDIAKMSMDELSGSLQAHEIRINRSSEKGTEKAFYMKGDASNPRDAERRTNRGGFRGSCRGRGRSRGRGASPERRSSGNHENRGNKSSVQCYHCKNTGTSRQIAGLKTNQ</sequence>
<evidence type="ECO:0000256" key="1">
    <source>
        <dbReference type="SAM" id="MobiDB-lite"/>
    </source>
</evidence>
<proteinExistence type="predicted"/>
<reference evidence="3" key="1">
    <citation type="submission" date="2025-08" db="UniProtKB">
        <authorList>
            <consortium name="RefSeq"/>
        </authorList>
    </citation>
    <scope>IDENTIFICATION</scope>
</reference>
<name>A0AB40CT26_DIOCR</name>
<feature type="compositionally biased region" description="Basic and acidic residues" evidence="1">
    <location>
        <begin position="247"/>
        <end position="260"/>
    </location>
</feature>
<evidence type="ECO:0000313" key="3">
    <source>
        <dbReference type="RefSeq" id="XP_039143213.1"/>
    </source>
</evidence>
<dbReference type="AlphaFoldDB" id="A0AB40CT26"/>
<accession>A0AB40CT26</accession>
<dbReference type="PANTHER" id="PTHR35317">
    <property type="entry name" value="OS04G0629600 PROTEIN"/>
    <property type="match status" value="1"/>
</dbReference>
<keyword evidence="2" id="KW-1185">Reference proteome</keyword>
<feature type="compositionally biased region" description="Basic and acidic residues" evidence="1">
    <location>
        <begin position="198"/>
        <end position="207"/>
    </location>
</feature>
<organism evidence="2 3">
    <name type="scientific">Dioscorea cayennensis subsp. rotundata</name>
    <name type="common">White Guinea yam</name>
    <name type="synonym">Dioscorea rotundata</name>
    <dbReference type="NCBI Taxonomy" id="55577"/>
    <lineage>
        <taxon>Eukaryota</taxon>
        <taxon>Viridiplantae</taxon>
        <taxon>Streptophyta</taxon>
        <taxon>Embryophyta</taxon>
        <taxon>Tracheophyta</taxon>
        <taxon>Spermatophyta</taxon>
        <taxon>Magnoliopsida</taxon>
        <taxon>Liliopsida</taxon>
        <taxon>Dioscoreales</taxon>
        <taxon>Dioscoreaceae</taxon>
        <taxon>Dioscorea</taxon>
    </lineage>
</organism>
<protein>
    <submittedName>
        <fullName evidence="3">Uncharacterized protein LOC120280436</fullName>
    </submittedName>
</protein>
<evidence type="ECO:0000313" key="2">
    <source>
        <dbReference type="Proteomes" id="UP001515500"/>
    </source>
</evidence>
<gene>
    <name evidence="3" type="primary">LOC120280436</name>
</gene>
<dbReference type="Pfam" id="PF14223">
    <property type="entry name" value="Retrotran_gag_2"/>
    <property type="match status" value="1"/>
</dbReference>
<dbReference type="GeneID" id="120280436"/>
<dbReference type="RefSeq" id="XP_039143213.1">
    <property type="nucleotide sequence ID" value="XM_039287279.1"/>
</dbReference>
<feature type="compositionally biased region" description="Polar residues" evidence="1">
    <location>
        <begin position="261"/>
        <end position="286"/>
    </location>
</feature>
<feature type="region of interest" description="Disordered" evidence="1">
    <location>
        <begin position="198"/>
        <end position="286"/>
    </location>
</feature>
<dbReference type="PANTHER" id="PTHR35317:SF35">
    <property type="entry name" value="DUF4219 DOMAIN-CONTAINING PROTEIN"/>
    <property type="match status" value="1"/>
</dbReference>